<keyword evidence="1" id="KW-0328">Glycosyltransferase</keyword>
<dbReference type="Proteomes" id="UP001596011">
    <property type="component" value="Unassembled WGS sequence"/>
</dbReference>
<evidence type="ECO:0000313" key="1">
    <source>
        <dbReference type="EMBL" id="MFC4628809.1"/>
    </source>
</evidence>
<sequence length="339" mass="36323">MVDVGVVFPEGRGVARWAERHAESPVPSRWPYGLDGLAAPGLTLTDREVPPASRLATQAYARGLALPALGGPQADLAITWEESLAVAMRSQVRARRHACGVIWATDAVEAGAATPAIRAARTALRSMDVLWTLARPQVEQVEAWLGKSHPPVHHLPFGVDTEFYAPSPYPEQPLIASIGGDRDRDPETLYAALELVLRARPDVRVVVGSKSTLPVPAGVERHEFIPHDEVRRLFARASVVAIATRPNSHVSGMTVALEAGACARPVVTCDTPGMEDYVLPGETGELVPPEYPEAMAAAVLGLLEDHDRAAQMGRAAREHVVAKHSTTVMCDALRTIALG</sequence>
<reference evidence="2" key="1">
    <citation type="journal article" date="2019" name="Int. J. Syst. Evol. Microbiol.">
        <title>The Global Catalogue of Microorganisms (GCM) 10K type strain sequencing project: providing services to taxonomists for standard genome sequencing and annotation.</title>
        <authorList>
            <consortium name="The Broad Institute Genomics Platform"/>
            <consortium name="The Broad Institute Genome Sequencing Center for Infectious Disease"/>
            <person name="Wu L."/>
            <person name="Ma J."/>
        </authorList>
    </citation>
    <scope>NUCLEOTIDE SEQUENCE [LARGE SCALE GENOMIC DNA]</scope>
    <source>
        <strain evidence="2">CCUG 42722</strain>
    </source>
</reference>
<keyword evidence="2" id="KW-1185">Reference proteome</keyword>
<dbReference type="Pfam" id="PF13692">
    <property type="entry name" value="Glyco_trans_1_4"/>
    <property type="match status" value="1"/>
</dbReference>
<gene>
    <name evidence="1" type="ORF">ACFO6V_11230</name>
</gene>
<dbReference type="Gene3D" id="3.40.50.2000">
    <property type="entry name" value="Glycogen Phosphorylase B"/>
    <property type="match status" value="2"/>
</dbReference>
<dbReference type="PANTHER" id="PTHR12526:SF590">
    <property type="entry name" value="ALPHA-MALTOSE-1-PHOSPHATE SYNTHASE"/>
    <property type="match status" value="1"/>
</dbReference>
<evidence type="ECO:0000313" key="2">
    <source>
        <dbReference type="Proteomes" id="UP001596011"/>
    </source>
</evidence>
<proteinExistence type="predicted"/>
<comment type="caution">
    <text evidence="1">The sequence shown here is derived from an EMBL/GenBank/DDBJ whole genome shotgun (WGS) entry which is preliminary data.</text>
</comment>
<dbReference type="GO" id="GO:0016757">
    <property type="term" value="F:glycosyltransferase activity"/>
    <property type="evidence" value="ECO:0007669"/>
    <property type="project" value="UniProtKB-KW"/>
</dbReference>
<keyword evidence="1" id="KW-0808">Transferase</keyword>
<name>A0ABV9HFU5_9MICO</name>
<accession>A0ABV9HFU5</accession>
<dbReference type="EMBL" id="JBHSFI010000004">
    <property type="protein sequence ID" value="MFC4628809.1"/>
    <property type="molecule type" value="Genomic_DNA"/>
</dbReference>
<dbReference type="CDD" id="cd03801">
    <property type="entry name" value="GT4_PimA-like"/>
    <property type="match status" value="1"/>
</dbReference>
<dbReference type="PANTHER" id="PTHR12526">
    <property type="entry name" value="GLYCOSYLTRANSFERASE"/>
    <property type="match status" value="1"/>
</dbReference>
<dbReference type="RefSeq" id="WP_377135327.1">
    <property type="nucleotide sequence ID" value="NZ_JBHSFI010000004.1"/>
</dbReference>
<organism evidence="1 2">
    <name type="scientific">Promicromonospora alba</name>
    <dbReference type="NCBI Taxonomy" id="1616110"/>
    <lineage>
        <taxon>Bacteria</taxon>
        <taxon>Bacillati</taxon>
        <taxon>Actinomycetota</taxon>
        <taxon>Actinomycetes</taxon>
        <taxon>Micrococcales</taxon>
        <taxon>Promicromonosporaceae</taxon>
        <taxon>Promicromonospora</taxon>
    </lineage>
</organism>
<dbReference type="EC" id="2.4.-.-" evidence="1"/>
<protein>
    <submittedName>
        <fullName evidence="1">Glycosyltransferase family 4 protein</fullName>
        <ecNumber evidence="1">2.4.-.-</ecNumber>
    </submittedName>
</protein>
<dbReference type="SUPFAM" id="SSF53756">
    <property type="entry name" value="UDP-Glycosyltransferase/glycogen phosphorylase"/>
    <property type="match status" value="1"/>
</dbReference>